<feature type="non-terminal residue" evidence="8">
    <location>
        <position position="1"/>
    </location>
</feature>
<feature type="compositionally biased region" description="Basic and acidic residues" evidence="7">
    <location>
        <begin position="53"/>
        <end position="64"/>
    </location>
</feature>
<accession>A0ABQ7FQ55</accession>
<dbReference type="PANTHER" id="PTHR34983">
    <property type="entry name" value="ARABINOGALACTAN ENDO-BETA-1,4-GALACTANASE A"/>
    <property type="match status" value="1"/>
</dbReference>
<keyword evidence="9" id="KW-1185">Reference proteome</keyword>
<dbReference type="EC" id="3.2.1.89" evidence="3 6"/>
<dbReference type="Gene3D" id="3.20.20.80">
    <property type="entry name" value="Glycosidases"/>
    <property type="match status" value="1"/>
</dbReference>
<dbReference type="PANTHER" id="PTHR34983:SF1">
    <property type="entry name" value="ARABINOGALACTAN ENDO-BETA-1,4-GALACTANASE A"/>
    <property type="match status" value="1"/>
</dbReference>
<dbReference type="EMBL" id="WHPN01000069">
    <property type="protein sequence ID" value="KAF4410510.1"/>
    <property type="molecule type" value="Genomic_DNA"/>
</dbReference>
<name>A0ABQ7FQ55_9ACTN</name>
<sequence length="505" mass="53273">LPALPAQAAGAPETASGSPANAGFEADGETAAPSGWTSTARGNAAGTAFTEPGGHDGGRRLTHRADHAYRVETSQRLTGLDDGPYTVSAWVRSSGGQKSATIALRDCGAGSERTQLPPTADGAWIRITASAEVRGGSCTIALTSDARPGQWAHFDDITLTPGAAALSVRGGDVSTLAKNEAFGARYRHADGTEDDALSVLGSAGMNYARLKVWVDPVDGYNTKERVLAMAQRIRASGMQLFVDFHYSDAWADPGKQNKPAAWSGHSYQQLRQDVYDHTYDVLSALAAQGTPAGMVQIGNEINGGMLWPEGSIDNWDQLAGLLKSGAEAARAASPDTRIALHLAEGGDREGTHWWFDRAVAHDVPFDVVALSYYGYWHGPLSGLQANLDATASRYGKPVLVAETAYAHTLENGDDLANNVGTADQLVDGYPATPQGQAANLRDVMNVVEAVPGGRGLGVVYWEPAWTAVEGSGWDPADPDSGNAWENQALFGYDERALPALDLFAP</sequence>
<dbReference type="Gene3D" id="2.60.120.260">
    <property type="entry name" value="Galactose-binding domain-like"/>
    <property type="match status" value="1"/>
</dbReference>
<comment type="similarity">
    <text evidence="2 6">Belongs to the glycosyl hydrolase 53 family.</text>
</comment>
<organism evidence="8 9">
    <name type="scientific">Streptomyces lycii</name>
    <dbReference type="NCBI Taxonomy" id="2654337"/>
    <lineage>
        <taxon>Bacteria</taxon>
        <taxon>Bacillati</taxon>
        <taxon>Actinomycetota</taxon>
        <taxon>Actinomycetes</taxon>
        <taxon>Kitasatosporales</taxon>
        <taxon>Streptomycetaceae</taxon>
        <taxon>Streptomyces</taxon>
    </lineage>
</organism>
<evidence type="ECO:0000313" key="8">
    <source>
        <dbReference type="EMBL" id="KAF4410510.1"/>
    </source>
</evidence>
<dbReference type="Proteomes" id="UP000621266">
    <property type="component" value="Unassembled WGS sequence"/>
</dbReference>
<evidence type="ECO:0000256" key="2">
    <source>
        <dbReference type="ARBA" id="ARBA00010687"/>
    </source>
</evidence>
<feature type="region of interest" description="Disordered" evidence="7">
    <location>
        <begin position="1"/>
        <end position="64"/>
    </location>
</feature>
<evidence type="ECO:0000313" key="9">
    <source>
        <dbReference type="Proteomes" id="UP000621266"/>
    </source>
</evidence>
<dbReference type="InterPro" id="IPR017853">
    <property type="entry name" value="GH"/>
</dbReference>
<comment type="caution">
    <text evidence="8">The sequence shown here is derived from an EMBL/GenBank/DDBJ whole genome shotgun (WGS) entry which is preliminary data.</text>
</comment>
<keyword evidence="5 6" id="KW-0326">Glycosidase</keyword>
<proteinExistence type="inferred from homology"/>
<evidence type="ECO:0000256" key="3">
    <source>
        <dbReference type="ARBA" id="ARBA00012556"/>
    </source>
</evidence>
<dbReference type="InterPro" id="IPR011683">
    <property type="entry name" value="Glyco_hydro_53"/>
</dbReference>
<dbReference type="SUPFAM" id="SSF51445">
    <property type="entry name" value="(Trans)glycosidases"/>
    <property type="match status" value="1"/>
</dbReference>
<comment type="catalytic activity">
    <reaction evidence="1 6">
        <text>The enzyme specifically hydrolyzes (1-&gt;4)-beta-D-galactosidic linkages in type I arabinogalactans.</text>
        <dbReference type="EC" id="3.2.1.89"/>
    </reaction>
</comment>
<dbReference type="Pfam" id="PF07745">
    <property type="entry name" value="Glyco_hydro_53"/>
    <property type="match status" value="1"/>
</dbReference>
<evidence type="ECO:0000256" key="6">
    <source>
        <dbReference type="RuleBase" id="RU361192"/>
    </source>
</evidence>
<reference evidence="8 9" key="1">
    <citation type="submission" date="2019-10" db="EMBL/GenBank/DDBJ databases">
        <title>Streptomyces tenebrisbrunneis sp.nov., an endogenous actinomycete isolated from of Lycium ruthenicum.</title>
        <authorList>
            <person name="Ma L."/>
        </authorList>
    </citation>
    <scope>NUCLEOTIDE SEQUENCE [LARGE SCALE GENOMIC DNA]</scope>
    <source>
        <strain evidence="8 9">TRM 66187</strain>
    </source>
</reference>
<feature type="compositionally biased region" description="Low complexity" evidence="7">
    <location>
        <begin position="1"/>
        <end position="15"/>
    </location>
</feature>
<evidence type="ECO:0000256" key="7">
    <source>
        <dbReference type="SAM" id="MobiDB-lite"/>
    </source>
</evidence>
<protein>
    <recommendedName>
        <fullName evidence="3 6">Arabinogalactan endo-beta-1,4-galactanase</fullName>
        <ecNumber evidence="3 6">3.2.1.89</ecNumber>
    </recommendedName>
</protein>
<evidence type="ECO:0000256" key="5">
    <source>
        <dbReference type="ARBA" id="ARBA00023295"/>
    </source>
</evidence>
<gene>
    <name evidence="8" type="ORF">GCU69_03480</name>
</gene>
<keyword evidence="4 6" id="KW-0378">Hydrolase</keyword>
<evidence type="ECO:0000256" key="4">
    <source>
        <dbReference type="ARBA" id="ARBA00022801"/>
    </source>
</evidence>
<evidence type="ECO:0000256" key="1">
    <source>
        <dbReference type="ARBA" id="ARBA00001695"/>
    </source>
</evidence>